<evidence type="ECO:0000313" key="4">
    <source>
        <dbReference type="Proteomes" id="UP000217076"/>
    </source>
</evidence>
<dbReference type="STRING" id="83401.SAMN05421742_10192"/>
<keyword evidence="1" id="KW-0175">Coiled coil</keyword>
<dbReference type="AlphaFoldDB" id="A0A1G7TV14"/>
<dbReference type="EMBL" id="FNCV01000001">
    <property type="protein sequence ID" value="SDG38340.1"/>
    <property type="molecule type" value="Genomic_DNA"/>
</dbReference>
<dbReference type="InterPro" id="IPR006016">
    <property type="entry name" value="UspA"/>
</dbReference>
<dbReference type="Pfam" id="PF00582">
    <property type="entry name" value="Usp"/>
    <property type="match status" value="1"/>
</dbReference>
<sequence>MSVDDKPAPRTFLVVVDDSDEMRAALSFACRRARRTGGRVALLTVIGQAEFHHFSAIGNLMNEEAREEAEHRLNRLAAEVHQMSGQMPVLFLREGKPEEELLALIEEEPTISILVLAASTSSKGPGPLVSALAGRLSGRLHIPVTIVPGDLADAEIDRLA</sequence>
<keyword evidence="4" id="KW-1185">Reference proteome</keyword>
<feature type="domain" description="UspA" evidence="2">
    <location>
        <begin position="10"/>
        <end position="148"/>
    </location>
</feature>
<dbReference type="Proteomes" id="UP000217076">
    <property type="component" value="Unassembled WGS sequence"/>
</dbReference>
<accession>A0A1G7TV14</accession>
<organism evidence="3 4">
    <name type="scientific">Roseospirillum parvum</name>
    <dbReference type="NCBI Taxonomy" id="83401"/>
    <lineage>
        <taxon>Bacteria</taxon>
        <taxon>Pseudomonadati</taxon>
        <taxon>Pseudomonadota</taxon>
        <taxon>Alphaproteobacteria</taxon>
        <taxon>Rhodospirillales</taxon>
        <taxon>Rhodospirillaceae</taxon>
        <taxon>Roseospirillum</taxon>
    </lineage>
</organism>
<dbReference type="RefSeq" id="WP_092613970.1">
    <property type="nucleotide sequence ID" value="NZ_FNCV01000001.1"/>
</dbReference>
<evidence type="ECO:0000256" key="1">
    <source>
        <dbReference type="SAM" id="Coils"/>
    </source>
</evidence>
<gene>
    <name evidence="3" type="ORF">SAMN05421742_10192</name>
</gene>
<dbReference type="SUPFAM" id="SSF52402">
    <property type="entry name" value="Adenine nucleotide alpha hydrolases-like"/>
    <property type="match status" value="1"/>
</dbReference>
<dbReference type="Gene3D" id="3.40.50.12370">
    <property type="match status" value="1"/>
</dbReference>
<feature type="coiled-coil region" evidence="1">
    <location>
        <begin position="59"/>
        <end position="86"/>
    </location>
</feature>
<dbReference type="OrthoDB" id="9813682at2"/>
<name>A0A1G7TV14_9PROT</name>
<proteinExistence type="predicted"/>
<protein>
    <submittedName>
        <fullName evidence="3">Nucleotide-binding universal stress protein, UspA family</fullName>
    </submittedName>
</protein>
<reference evidence="4" key="1">
    <citation type="submission" date="2016-10" db="EMBL/GenBank/DDBJ databases">
        <authorList>
            <person name="Varghese N."/>
            <person name="Submissions S."/>
        </authorList>
    </citation>
    <scope>NUCLEOTIDE SEQUENCE [LARGE SCALE GENOMIC DNA]</scope>
    <source>
        <strain evidence="4">930I</strain>
    </source>
</reference>
<evidence type="ECO:0000313" key="3">
    <source>
        <dbReference type="EMBL" id="SDG38340.1"/>
    </source>
</evidence>
<evidence type="ECO:0000259" key="2">
    <source>
        <dbReference type="Pfam" id="PF00582"/>
    </source>
</evidence>